<evidence type="ECO:0000313" key="3">
    <source>
        <dbReference type="Proteomes" id="UP000229816"/>
    </source>
</evidence>
<dbReference type="AlphaFoldDB" id="A0A2M8ESX6"/>
<dbReference type="Proteomes" id="UP000229816">
    <property type="component" value="Unassembled WGS sequence"/>
</dbReference>
<dbReference type="InterPro" id="IPR000905">
    <property type="entry name" value="Gcp-like_dom"/>
</dbReference>
<reference evidence="3" key="1">
    <citation type="submission" date="2017-09" db="EMBL/GenBank/DDBJ databases">
        <title>Depth-based differentiation of microbial function through sediment-hosted aquifers and enrichment of novel symbionts in the deep terrestrial subsurface.</title>
        <authorList>
            <person name="Probst A.J."/>
            <person name="Ladd B."/>
            <person name="Jarett J.K."/>
            <person name="Geller-Mcgrath D.E."/>
            <person name="Sieber C.M.K."/>
            <person name="Emerson J.B."/>
            <person name="Anantharaman K."/>
            <person name="Thomas B.C."/>
            <person name="Malmstrom R."/>
            <person name="Stieglmeier M."/>
            <person name="Klingl A."/>
            <person name="Woyke T."/>
            <person name="Ryan C.M."/>
            <person name="Banfield J.F."/>
        </authorList>
    </citation>
    <scope>NUCLEOTIDE SEQUENCE [LARGE SCALE GENOMIC DNA]</scope>
</reference>
<feature type="non-terminal residue" evidence="2">
    <location>
        <position position="1"/>
    </location>
</feature>
<dbReference type="Pfam" id="PF00814">
    <property type="entry name" value="TsaD"/>
    <property type="match status" value="1"/>
</dbReference>
<organism evidence="2 3">
    <name type="scientific">Candidatus Shapirobacteria bacterium CG_4_9_14_0_2_um_filter_39_11</name>
    <dbReference type="NCBI Taxonomy" id="1974478"/>
    <lineage>
        <taxon>Bacteria</taxon>
        <taxon>Candidatus Shapironibacteriota</taxon>
    </lineage>
</organism>
<dbReference type="Gene3D" id="3.30.420.40">
    <property type="match status" value="1"/>
</dbReference>
<dbReference type="EMBL" id="PFSF01000027">
    <property type="protein sequence ID" value="PJC28222.1"/>
    <property type="molecule type" value="Genomic_DNA"/>
</dbReference>
<comment type="caution">
    <text evidence="2">The sequence shown here is derived from an EMBL/GenBank/DDBJ whole genome shotgun (WGS) entry which is preliminary data.</text>
</comment>
<feature type="domain" description="Gcp-like" evidence="1">
    <location>
        <begin position="1"/>
        <end position="61"/>
    </location>
</feature>
<dbReference type="InterPro" id="IPR043129">
    <property type="entry name" value="ATPase_NBD"/>
</dbReference>
<name>A0A2M8ESX6_9BACT</name>
<gene>
    <name evidence="2" type="ORF">CO054_01275</name>
</gene>
<evidence type="ECO:0000259" key="1">
    <source>
        <dbReference type="Pfam" id="PF00814"/>
    </source>
</evidence>
<dbReference type="SUPFAM" id="SSF53067">
    <property type="entry name" value="Actin-like ATPase domain"/>
    <property type="match status" value="1"/>
</dbReference>
<accession>A0A2M8ESX6</accession>
<sequence length="90" mass="10116">LTIKLKSAIEIYQPKQIVLGGGVISNITIRREARKVASKFGLRVFVPYTQKLFTDNAAMVGVCAWYQAQRGDFIKNITTLDRQPNLSFTP</sequence>
<proteinExistence type="predicted"/>
<protein>
    <recommendedName>
        <fullName evidence="1">Gcp-like domain-containing protein</fullName>
    </recommendedName>
</protein>
<evidence type="ECO:0000313" key="2">
    <source>
        <dbReference type="EMBL" id="PJC28222.1"/>
    </source>
</evidence>